<comment type="similarity">
    <text evidence="5">Belongs to the class I-like SAM-binding methyltransferase superfamily. Cation-dependent O-methyltransferase family.</text>
</comment>
<feature type="repeat" description="PPR" evidence="6">
    <location>
        <begin position="328"/>
        <end position="362"/>
    </location>
</feature>
<gene>
    <name evidence="9" type="ORF">AK812_SmicGene33507</name>
</gene>
<feature type="repeat" description="PPR" evidence="6">
    <location>
        <begin position="363"/>
        <end position="397"/>
    </location>
</feature>
<evidence type="ECO:0000313" key="10">
    <source>
        <dbReference type="Proteomes" id="UP000186817"/>
    </source>
</evidence>
<keyword evidence="1" id="KW-0489">Methyltransferase</keyword>
<dbReference type="Gene3D" id="3.20.10.10">
    <property type="entry name" value="D-amino Acid Aminotransferase, subunit A, domain 2"/>
    <property type="match status" value="1"/>
</dbReference>
<dbReference type="InterPro" id="IPR036038">
    <property type="entry name" value="Aminotransferase-like"/>
</dbReference>
<dbReference type="PROSITE" id="PS51682">
    <property type="entry name" value="SAM_OMT_I"/>
    <property type="match status" value="1"/>
</dbReference>
<dbReference type="InterPro" id="IPR043132">
    <property type="entry name" value="BCAT-like_C"/>
</dbReference>
<dbReference type="NCBIfam" id="TIGR00756">
    <property type="entry name" value="PPR"/>
    <property type="match status" value="1"/>
</dbReference>
<evidence type="ECO:0000256" key="7">
    <source>
        <dbReference type="SAM" id="Phobius"/>
    </source>
</evidence>
<name>A0A1Q9CRE7_SYMMI</name>
<keyword evidence="10" id="KW-1185">Reference proteome</keyword>
<keyword evidence="4" id="KW-0677">Repeat</keyword>
<comment type="caution">
    <text evidence="9">The sequence shown here is derived from an EMBL/GenBank/DDBJ whole genome shotgun (WGS) entry which is preliminary data.</text>
</comment>
<dbReference type="InterPro" id="IPR002935">
    <property type="entry name" value="SAM_O-MeTrfase"/>
</dbReference>
<dbReference type="Gene3D" id="3.40.50.150">
    <property type="entry name" value="Vaccinia Virus protein VP39"/>
    <property type="match status" value="1"/>
</dbReference>
<dbReference type="Proteomes" id="UP000186817">
    <property type="component" value="Unassembled WGS sequence"/>
</dbReference>
<dbReference type="SUPFAM" id="SSF53335">
    <property type="entry name" value="S-adenosyl-L-methionine-dependent methyltransferases"/>
    <property type="match status" value="1"/>
</dbReference>
<keyword evidence="2" id="KW-0808">Transferase</keyword>
<evidence type="ECO:0000256" key="3">
    <source>
        <dbReference type="ARBA" id="ARBA00022691"/>
    </source>
</evidence>
<dbReference type="InterPro" id="IPR029063">
    <property type="entry name" value="SAM-dependent_MTases_sf"/>
</dbReference>
<feature type="transmembrane region" description="Helical" evidence="7">
    <location>
        <begin position="1267"/>
        <end position="1293"/>
    </location>
</feature>
<feature type="transmembrane region" description="Helical" evidence="7">
    <location>
        <begin position="1086"/>
        <end position="1107"/>
    </location>
</feature>
<dbReference type="Pfam" id="PF01596">
    <property type="entry name" value="Methyltransf_3"/>
    <property type="match status" value="1"/>
</dbReference>
<dbReference type="Pfam" id="PF17177">
    <property type="entry name" value="PPR_long"/>
    <property type="match status" value="1"/>
</dbReference>
<evidence type="ECO:0000256" key="6">
    <source>
        <dbReference type="PROSITE-ProRule" id="PRU00708"/>
    </source>
</evidence>
<keyword evidence="7" id="KW-1133">Transmembrane helix</keyword>
<feature type="transmembrane region" description="Helical" evidence="7">
    <location>
        <begin position="1014"/>
        <end position="1037"/>
    </location>
</feature>
<keyword evidence="3" id="KW-0949">S-adenosyl-L-methionine</keyword>
<feature type="repeat" description="PPR" evidence="6">
    <location>
        <begin position="223"/>
        <end position="257"/>
    </location>
</feature>
<dbReference type="Pfam" id="PF13812">
    <property type="entry name" value="PPR_3"/>
    <property type="match status" value="1"/>
</dbReference>
<dbReference type="InterPro" id="IPR033443">
    <property type="entry name" value="PROP1-like_PPR_dom"/>
</dbReference>
<feature type="domain" description="PROP1-like PPR" evidence="8">
    <location>
        <begin position="227"/>
        <end position="379"/>
    </location>
</feature>
<dbReference type="EMBL" id="LSRX01000974">
    <property type="protein sequence ID" value="OLP85475.1"/>
    <property type="molecule type" value="Genomic_DNA"/>
</dbReference>
<feature type="repeat" description="PPR" evidence="6">
    <location>
        <begin position="398"/>
        <end position="432"/>
    </location>
</feature>
<dbReference type="PANTHER" id="PTHR47447">
    <property type="entry name" value="OS03G0856100 PROTEIN"/>
    <property type="match status" value="1"/>
</dbReference>
<dbReference type="OrthoDB" id="435865at2759"/>
<dbReference type="GO" id="GO:0032259">
    <property type="term" value="P:methylation"/>
    <property type="evidence" value="ECO:0007669"/>
    <property type="project" value="UniProtKB-KW"/>
</dbReference>
<dbReference type="Gene3D" id="1.25.40.10">
    <property type="entry name" value="Tetratricopeptide repeat domain"/>
    <property type="match status" value="2"/>
</dbReference>
<evidence type="ECO:0000256" key="5">
    <source>
        <dbReference type="ARBA" id="ARBA00023453"/>
    </source>
</evidence>
<protein>
    <submittedName>
        <fullName evidence="9">Pentatricopeptide repeat-containing protein, chloroplastic</fullName>
    </submittedName>
</protein>
<proteinExistence type="inferred from homology"/>
<dbReference type="InterPro" id="IPR002885">
    <property type="entry name" value="PPR_rpt"/>
</dbReference>
<dbReference type="InterPro" id="IPR043131">
    <property type="entry name" value="BCAT-like_N"/>
</dbReference>
<accession>A0A1Q9CRE7</accession>
<organism evidence="9 10">
    <name type="scientific">Symbiodinium microadriaticum</name>
    <name type="common">Dinoflagellate</name>
    <name type="synonym">Zooxanthella microadriatica</name>
    <dbReference type="NCBI Taxonomy" id="2951"/>
    <lineage>
        <taxon>Eukaryota</taxon>
        <taxon>Sar</taxon>
        <taxon>Alveolata</taxon>
        <taxon>Dinophyceae</taxon>
        <taxon>Suessiales</taxon>
        <taxon>Symbiodiniaceae</taxon>
        <taxon>Symbiodinium</taxon>
    </lineage>
</organism>
<sequence>MMFPWHGARTFGAVIPWSDVKLTQHEQSSQQVLGAAPILRKREESMWERLETEFEKGLPRHEAPEETQSEVKLLRAELQDQERRRLKAANQSKQPSLRRTVLFGGKLKRMEEAEEVHLSHAGEVAARFLQETAAQEDSFRLELVAAASAREAMVRDWHSQKRHLLQVQRLQGLCEDGQHDVQKLREATFRLLQELRELREKCYEWQMALYLLSQMPAAKVVPNEVSFNAGITACAKVGKWQMAMYLLSQLTAASVVPTQISFNAGISSCEKGCRWQMALYLLSQMPSERVLPDDISFNAGISACEKGGEWQMALFLLSQMSAVGLQPGVISFSAGISACEKAGEWQMALSLLSHMPARRVVPNEISFNAGISACGKGGEWQMALYLLSQMPSARVFPNGISCNASISACEKGGKWQMALHLLSQMPSEHVLPSLISFSLCMSACEKVQRFQTRFFLDRVVRARDDVRNAYNTPVFRKTKCRALHYGVSCFEGMKARRVATGNNASMYVRPLLFASGQMLGLAPLASEYTFFVTVLPAGGYFGKGSEVGVKDGHYITPKSDTILQSTTNIMLQQLARDRGMIVEERPIDFQAEISNFKEIGHSPKKESKFGEGGERSASPEYLVEEEIEEEGMCGTAAVVVKVNSIRHEDTVYDFDEFDTMASLRSELTSIQCGELEDKHGWMKEICDAVDTSFSEEYSPPAVSLAPGMVTAEAGDDLLACYCTAKGTVQKMGSEAMHGLERSLLEHVVSADVATAHSTGGEFSGGYSALRIARNLPDGGKLLSVEKDELFAAIATKIIEFAGLDSKVKIWMGTVHSELVNITDRMERQPADFVLVDHSKERYVPDLKLLEDCGVIDKSTTVVGDVEVYPGDERLPKAIQQEISEYFSDREFALASMACLLQVEDSCRDDPRFISLTNQDTRCKYQYYRAQCACPESQLEDPLKSPESRSPCPGIELGNSVRFGGWSWEEASIMYGKDNYAMQQGYPYGAYADELGPSKPLMGPPQTMTRQRINLIGIIMALFVPWFVFIAMCGLWCFKLRYTSPGVVIVITLALGILLGLYTLHRVMLSCRAIMFGQYHLVETGRFAVWLLFIAVTASIAFVLGMLIGSYNYQTNMRSIFDVVSLNSYVEVNPATMRGQELMDAGKVQFVAGAGLDFHLANGFKNTDIFCVAPITVNNMVLASYDFWAVGKNCCSDQQADFKCGAYNSDGPKGGLRITSDEDRDFYRLAVQQAESAYAIKAIHPLFFEWTADSSKQVLDDERAGYQVFLMSIIAHFLFQAFLVLISVACFTKYRFE</sequence>
<dbReference type="PANTHER" id="PTHR47447:SF17">
    <property type="entry name" value="OS12G0638900 PROTEIN"/>
    <property type="match status" value="1"/>
</dbReference>
<evidence type="ECO:0000256" key="2">
    <source>
        <dbReference type="ARBA" id="ARBA00022679"/>
    </source>
</evidence>
<keyword evidence="7" id="KW-0472">Membrane</keyword>
<dbReference type="CDD" id="cd03493">
    <property type="entry name" value="SQR_QFR_TM"/>
    <property type="match status" value="1"/>
</dbReference>
<dbReference type="SUPFAM" id="SSF56752">
    <property type="entry name" value="D-aminoacid aminotransferase-like PLP-dependent enzymes"/>
    <property type="match status" value="1"/>
</dbReference>
<reference evidence="9 10" key="1">
    <citation type="submission" date="2016-02" db="EMBL/GenBank/DDBJ databases">
        <title>Genome analysis of coral dinoflagellate symbionts highlights evolutionary adaptations to a symbiotic lifestyle.</title>
        <authorList>
            <person name="Aranda M."/>
            <person name="Li Y."/>
            <person name="Liew Y.J."/>
            <person name="Baumgarten S."/>
            <person name="Simakov O."/>
            <person name="Wilson M."/>
            <person name="Piel J."/>
            <person name="Ashoor H."/>
            <person name="Bougouffa S."/>
            <person name="Bajic V.B."/>
            <person name="Ryu T."/>
            <person name="Ravasi T."/>
            <person name="Bayer T."/>
            <person name="Micklem G."/>
            <person name="Kim H."/>
            <person name="Bhak J."/>
            <person name="Lajeunesse T.C."/>
            <person name="Voolstra C.R."/>
        </authorList>
    </citation>
    <scope>NUCLEOTIDE SEQUENCE [LARGE SCALE GENOMIC DNA]</scope>
    <source>
        <strain evidence="9 10">CCMP2467</strain>
    </source>
</reference>
<keyword evidence="7" id="KW-0812">Transmembrane</keyword>
<dbReference type="InterPro" id="IPR011990">
    <property type="entry name" value="TPR-like_helical_dom_sf"/>
</dbReference>
<dbReference type="GO" id="GO:0008171">
    <property type="term" value="F:O-methyltransferase activity"/>
    <property type="evidence" value="ECO:0007669"/>
    <property type="project" value="InterPro"/>
</dbReference>
<feature type="transmembrane region" description="Helical" evidence="7">
    <location>
        <begin position="1044"/>
        <end position="1066"/>
    </location>
</feature>
<evidence type="ECO:0000259" key="8">
    <source>
        <dbReference type="Pfam" id="PF17177"/>
    </source>
</evidence>
<dbReference type="PROSITE" id="PS51375">
    <property type="entry name" value="PPR"/>
    <property type="match status" value="5"/>
</dbReference>
<evidence type="ECO:0000256" key="4">
    <source>
        <dbReference type="ARBA" id="ARBA00022737"/>
    </source>
</evidence>
<evidence type="ECO:0000313" key="9">
    <source>
        <dbReference type="EMBL" id="OLP85475.1"/>
    </source>
</evidence>
<evidence type="ECO:0000256" key="1">
    <source>
        <dbReference type="ARBA" id="ARBA00022603"/>
    </source>
</evidence>
<dbReference type="Gene3D" id="3.30.470.10">
    <property type="match status" value="1"/>
</dbReference>
<feature type="repeat" description="PPR" evidence="6">
    <location>
        <begin position="293"/>
        <end position="327"/>
    </location>
</feature>